<organism evidence="2 3">
    <name type="scientific">Nonlabens dokdonensis</name>
    <dbReference type="NCBI Taxonomy" id="328515"/>
    <lineage>
        <taxon>Bacteria</taxon>
        <taxon>Pseudomonadati</taxon>
        <taxon>Bacteroidota</taxon>
        <taxon>Flavobacteriia</taxon>
        <taxon>Flavobacteriales</taxon>
        <taxon>Flavobacteriaceae</taxon>
        <taxon>Nonlabens</taxon>
    </lineage>
</organism>
<keyword evidence="1" id="KW-0472">Membrane</keyword>
<protein>
    <recommendedName>
        <fullName evidence="4">Interferon-induced transmembrane protein</fullName>
    </recommendedName>
</protein>
<comment type="caution">
    <text evidence="2">The sequence shown here is derived from an EMBL/GenBank/DDBJ whole genome shotgun (WGS) entry which is preliminary data.</text>
</comment>
<evidence type="ECO:0008006" key="4">
    <source>
        <dbReference type="Google" id="ProtNLM"/>
    </source>
</evidence>
<accession>A0A1Z8BGG9</accession>
<evidence type="ECO:0000313" key="3">
    <source>
        <dbReference type="Proteomes" id="UP000196102"/>
    </source>
</evidence>
<gene>
    <name evidence="2" type="ORF">A9Q93_00280</name>
</gene>
<dbReference type="EMBL" id="MAAX01000007">
    <property type="protein sequence ID" value="OUS21663.1"/>
    <property type="molecule type" value="Genomic_DNA"/>
</dbReference>
<name>A0A1Z8BGG9_9FLAO</name>
<feature type="transmembrane region" description="Helical" evidence="1">
    <location>
        <begin position="12"/>
        <end position="38"/>
    </location>
</feature>
<dbReference type="NCBIfam" id="NF040945">
    <property type="entry name" value="CCC_membrane"/>
    <property type="match status" value="1"/>
</dbReference>
<evidence type="ECO:0000313" key="2">
    <source>
        <dbReference type="EMBL" id="OUS21663.1"/>
    </source>
</evidence>
<proteinExistence type="predicted"/>
<dbReference type="RefSeq" id="WP_303685367.1">
    <property type="nucleotide sequence ID" value="NZ_CAJXYO010000039.1"/>
</dbReference>
<dbReference type="Proteomes" id="UP000196102">
    <property type="component" value="Unassembled WGS sequence"/>
</dbReference>
<keyword evidence="1" id="KW-0812">Transmembrane</keyword>
<keyword evidence="1" id="KW-1133">Transmembrane helix</keyword>
<evidence type="ECO:0000256" key="1">
    <source>
        <dbReference type="SAM" id="Phobius"/>
    </source>
</evidence>
<sequence length="106" mass="11787">MQKLNTTLVYILSIVGLICCCWPFGIAIIPTGIAFFIASKEMKKYEASPESYSNGDAMKTAKTVSLIIFILASLYLLYFIYGVATTPWDQVMSGYEDAMRDSGVEF</sequence>
<feature type="transmembrane region" description="Helical" evidence="1">
    <location>
        <begin position="64"/>
        <end position="84"/>
    </location>
</feature>
<dbReference type="AlphaFoldDB" id="A0A1Z8BGG9"/>
<reference evidence="3" key="1">
    <citation type="journal article" date="2017" name="Proc. Natl. Acad. Sci. U.S.A.">
        <title>Simulation of Deepwater Horizon oil plume reveals substrate specialization within a complex community of hydrocarbon-degraders.</title>
        <authorList>
            <person name="Hu P."/>
            <person name="Dubinsky E.A."/>
            <person name="Probst A.J."/>
            <person name="Wang J."/>
            <person name="Sieber C.M.K."/>
            <person name="Tom L.M."/>
            <person name="Gardinali P."/>
            <person name="Banfield J.F."/>
            <person name="Atlas R.M."/>
            <person name="Andersen G.L."/>
        </authorList>
    </citation>
    <scope>NUCLEOTIDE SEQUENCE [LARGE SCALE GENOMIC DNA]</scope>
</reference>